<keyword evidence="1" id="KW-0472">Membrane</keyword>
<protein>
    <submittedName>
        <fullName evidence="2">Uncharacterized protein</fullName>
    </submittedName>
</protein>
<name>A0A517WBC3_9PLAN</name>
<evidence type="ECO:0000313" key="2">
    <source>
        <dbReference type="EMBL" id="QDU02555.1"/>
    </source>
</evidence>
<reference evidence="2 3" key="1">
    <citation type="submission" date="2019-02" db="EMBL/GenBank/DDBJ databases">
        <title>Deep-cultivation of Planctomycetes and their phenomic and genomic characterization uncovers novel biology.</title>
        <authorList>
            <person name="Wiegand S."/>
            <person name="Jogler M."/>
            <person name="Boedeker C."/>
            <person name="Pinto D."/>
            <person name="Vollmers J."/>
            <person name="Rivas-Marin E."/>
            <person name="Kohn T."/>
            <person name="Peeters S.H."/>
            <person name="Heuer A."/>
            <person name="Rast P."/>
            <person name="Oberbeckmann S."/>
            <person name="Bunk B."/>
            <person name="Jeske O."/>
            <person name="Meyerdierks A."/>
            <person name="Storesund J.E."/>
            <person name="Kallscheuer N."/>
            <person name="Luecker S."/>
            <person name="Lage O.M."/>
            <person name="Pohl T."/>
            <person name="Merkel B.J."/>
            <person name="Hornburger P."/>
            <person name="Mueller R.-W."/>
            <person name="Bruemmer F."/>
            <person name="Labrenz M."/>
            <person name="Spormann A.M."/>
            <person name="Op den Camp H."/>
            <person name="Overmann J."/>
            <person name="Amann R."/>
            <person name="Jetten M.S.M."/>
            <person name="Mascher T."/>
            <person name="Medema M.H."/>
            <person name="Devos D.P."/>
            <person name="Kaster A.-K."/>
            <person name="Ovreas L."/>
            <person name="Rohde M."/>
            <person name="Galperin M.Y."/>
            <person name="Jogler C."/>
        </authorList>
    </citation>
    <scope>NUCLEOTIDE SEQUENCE [LARGE SCALE GENOMIC DNA]</scope>
    <source>
        <strain evidence="2 3">V6</strain>
    </source>
</reference>
<gene>
    <name evidence="2" type="ORF">V6x_22600</name>
</gene>
<evidence type="ECO:0000256" key="1">
    <source>
        <dbReference type="SAM" id="Phobius"/>
    </source>
</evidence>
<keyword evidence="1" id="KW-1133">Transmembrane helix</keyword>
<dbReference type="Proteomes" id="UP000320722">
    <property type="component" value="Chromosome"/>
</dbReference>
<proteinExistence type="predicted"/>
<feature type="transmembrane region" description="Helical" evidence="1">
    <location>
        <begin position="48"/>
        <end position="79"/>
    </location>
</feature>
<dbReference type="AlphaFoldDB" id="A0A517WBC3"/>
<accession>A0A517WBC3</accession>
<sequence length="85" mass="9463">MKLYQRILAFVVSLPLIVVLCFLIGQFRVLMTFGLESGLESMFEENTIILFALSGIAAAIALLTVVLVISLSCVMMALFERYLSR</sequence>
<keyword evidence="1" id="KW-0812">Transmembrane</keyword>
<dbReference type="EMBL" id="CP036347">
    <property type="protein sequence ID" value="QDU02555.1"/>
    <property type="molecule type" value="Genomic_DNA"/>
</dbReference>
<organism evidence="2 3">
    <name type="scientific">Gimesia chilikensis</name>
    <dbReference type="NCBI Taxonomy" id="2605989"/>
    <lineage>
        <taxon>Bacteria</taxon>
        <taxon>Pseudomonadati</taxon>
        <taxon>Planctomycetota</taxon>
        <taxon>Planctomycetia</taxon>
        <taxon>Planctomycetales</taxon>
        <taxon>Planctomycetaceae</taxon>
        <taxon>Gimesia</taxon>
    </lineage>
</organism>
<evidence type="ECO:0000313" key="3">
    <source>
        <dbReference type="Proteomes" id="UP000320722"/>
    </source>
</evidence>
<dbReference type="RefSeq" id="WP_145039513.1">
    <property type="nucleotide sequence ID" value="NZ_CP036347.1"/>
</dbReference>
<feature type="transmembrane region" description="Helical" evidence="1">
    <location>
        <begin position="7"/>
        <end position="28"/>
    </location>
</feature>